<evidence type="ECO:0000256" key="6">
    <source>
        <dbReference type="ARBA" id="ARBA00022694"/>
    </source>
</evidence>
<dbReference type="NCBIfam" id="TIGR00091">
    <property type="entry name" value="tRNA (guanosine(46)-N7)-methyltransferase TrmB"/>
    <property type="match status" value="1"/>
</dbReference>
<feature type="non-terminal residue" evidence="7">
    <location>
        <position position="1"/>
    </location>
</feature>
<sequence>DAECEQIRILVTKILGDDLAADVTVTWYYDMDAAARPPTEHALARAGLYDHRPVTWAAAGLLLDDALATEKLDLPVLFGNAHPVEVEVGPGKGAFLLRRAAARPEVNFLGVEWALSYACYGADRAFRAGLQNVKLLCGDAETVFRCAVPRQAIQRVHIYFPDPWPKQRHRHRRLVKVPFLRDVREALLLGGSLNIVTDHEEYFRRIRLTVMMTEGLAEVPFVGQADEWLVGSNFERKYAASGKKFYAVSAVRLR</sequence>
<dbReference type="HAMAP" id="MF_01057">
    <property type="entry name" value="tRNA_methyltr_TrmB"/>
    <property type="match status" value="1"/>
</dbReference>
<proteinExistence type="inferred from homology"/>
<dbReference type="InterPro" id="IPR003358">
    <property type="entry name" value="tRNA_(Gua-N-7)_MeTrfase_Trmb"/>
</dbReference>
<dbReference type="AlphaFoldDB" id="A0A0F9HNB4"/>
<evidence type="ECO:0000256" key="5">
    <source>
        <dbReference type="ARBA" id="ARBA00022691"/>
    </source>
</evidence>
<dbReference type="GO" id="GO:0043527">
    <property type="term" value="C:tRNA methyltransferase complex"/>
    <property type="evidence" value="ECO:0007669"/>
    <property type="project" value="TreeGrafter"/>
</dbReference>
<dbReference type="Pfam" id="PF02390">
    <property type="entry name" value="Methyltransf_4"/>
    <property type="match status" value="1"/>
</dbReference>
<reference evidence="7" key="1">
    <citation type="journal article" date="2015" name="Nature">
        <title>Complex archaea that bridge the gap between prokaryotes and eukaryotes.</title>
        <authorList>
            <person name="Spang A."/>
            <person name="Saw J.H."/>
            <person name="Jorgensen S.L."/>
            <person name="Zaremba-Niedzwiedzka K."/>
            <person name="Martijn J."/>
            <person name="Lind A.E."/>
            <person name="van Eijk R."/>
            <person name="Schleper C."/>
            <person name="Guy L."/>
            <person name="Ettema T.J."/>
        </authorList>
    </citation>
    <scope>NUCLEOTIDE SEQUENCE</scope>
</reference>
<evidence type="ECO:0000313" key="7">
    <source>
        <dbReference type="EMBL" id="KKL83190.1"/>
    </source>
</evidence>
<gene>
    <name evidence="7" type="ORF">LCGC14_1977250</name>
</gene>
<evidence type="ECO:0000256" key="3">
    <source>
        <dbReference type="ARBA" id="ARBA00022603"/>
    </source>
</evidence>
<protein>
    <recommendedName>
        <fullName evidence="2">tRNA (guanine(46)-N(7))-methyltransferase</fullName>
        <ecNumber evidence="2">2.1.1.33</ecNumber>
    </recommendedName>
</protein>
<comment type="catalytic activity">
    <reaction evidence="1">
        <text>guanosine(46) in tRNA + S-adenosyl-L-methionine = N(7)-methylguanosine(46) in tRNA + S-adenosyl-L-homocysteine</text>
        <dbReference type="Rhea" id="RHEA:42708"/>
        <dbReference type="Rhea" id="RHEA-COMP:10188"/>
        <dbReference type="Rhea" id="RHEA-COMP:10189"/>
        <dbReference type="ChEBI" id="CHEBI:57856"/>
        <dbReference type="ChEBI" id="CHEBI:59789"/>
        <dbReference type="ChEBI" id="CHEBI:74269"/>
        <dbReference type="ChEBI" id="CHEBI:74480"/>
        <dbReference type="EC" id="2.1.1.33"/>
    </reaction>
</comment>
<dbReference type="EC" id="2.1.1.33" evidence="2"/>
<evidence type="ECO:0000256" key="2">
    <source>
        <dbReference type="ARBA" id="ARBA00011977"/>
    </source>
</evidence>
<dbReference type="PANTHER" id="PTHR23417:SF14">
    <property type="entry name" value="PENTACOTRIPEPTIDE-REPEAT REGION OF PRORP DOMAIN-CONTAINING PROTEIN"/>
    <property type="match status" value="1"/>
</dbReference>
<keyword evidence="3" id="KW-0489">Methyltransferase</keyword>
<keyword evidence="6" id="KW-0819">tRNA processing</keyword>
<dbReference type="GO" id="GO:0008176">
    <property type="term" value="F:tRNA (guanine(46)-N7)-methyltransferase activity"/>
    <property type="evidence" value="ECO:0007669"/>
    <property type="project" value="UniProtKB-EC"/>
</dbReference>
<comment type="caution">
    <text evidence="7">The sequence shown here is derived from an EMBL/GenBank/DDBJ whole genome shotgun (WGS) entry which is preliminary data.</text>
</comment>
<keyword evidence="5" id="KW-0949">S-adenosyl-L-methionine</keyword>
<dbReference type="PANTHER" id="PTHR23417">
    <property type="entry name" value="3-DEOXY-D-MANNO-OCTULOSONIC-ACID TRANSFERASE/TRNA GUANINE-N 7 - -METHYLTRANSFERASE"/>
    <property type="match status" value="1"/>
</dbReference>
<dbReference type="EMBL" id="LAZR01022056">
    <property type="protein sequence ID" value="KKL83190.1"/>
    <property type="molecule type" value="Genomic_DNA"/>
</dbReference>
<accession>A0A0F9HNB4</accession>
<evidence type="ECO:0000256" key="4">
    <source>
        <dbReference type="ARBA" id="ARBA00022679"/>
    </source>
</evidence>
<dbReference type="SUPFAM" id="SSF53335">
    <property type="entry name" value="S-adenosyl-L-methionine-dependent methyltransferases"/>
    <property type="match status" value="1"/>
</dbReference>
<dbReference type="PROSITE" id="PS51625">
    <property type="entry name" value="SAM_MT_TRMB"/>
    <property type="match status" value="1"/>
</dbReference>
<name>A0A0F9HNB4_9ZZZZ</name>
<keyword evidence="4" id="KW-0808">Transferase</keyword>
<organism evidence="7">
    <name type="scientific">marine sediment metagenome</name>
    <dbReference type="NCBI Taxonomy" id="412755"/>
    <lineage>
        <taxon>unclassified sequences</taxon>
        <taxon>metagenomes</taxon>
        <taxon>ecological metagenomes</taxon>
    </lineage>
</organism>
<dbReference type="InterPro" id="IPR029063">
    <property type="entry name" value="SAM-dependent_MTases_sf"/>
</dbReference>
<dbReference type="Gene3D" id="3.40.50.150">
    <property type="entry name" value="Vaccinia Virus protein VP39"/>
    <property type="match status" value="1"/>
</dbReference>
<evidence type="ECO:0000256" key="1">
    <source>
        <dbReference type="ARBA" id="ARBA00000142"/>
    </source>
</evidence>
<dbReference type="InterPro" id="IPR055361">
    <property type="entry name" value="tRNA_methyltr_TrmB_bact"/>
</dbReference>